<name>A0AA84ZG45_9TREM</name>
<dbReference type="WBParaSite" id="SMRG1_28490.2">
    <property type="protein sequence ID" value="SMRG1_28490.2"/>
    <property type="gene ID" value="SMRG1_28490"/>
</dbReference>
<dbReference type="PANTHER" id="PTHR31569">
    <property type="entry name" value="SWIM-TYPE DOMAIN-CONTAINING PROTEIN"/>
    <property type="match status" value="1"/>
</dbReference>
<dbReference type="InterPro" id="IPR007527">
    <property type="entry name" value="Znf_SWIM"/>
</dbReference>
<evidence type="ECO:0000313" key="4">
    <source>
        <dbReference type="WBParaSite" id="SMRG1_28490.2"/>
    </source>
</evidence>
<evidence type="ECO:0000259" key="2">
    <source>
        <dbReference type="PROSITE" id="PS50966"/>
    </source>
</evidence>
<dbReference type="InterPro" id="IPR052579">
    <property type="entry name" value="Zinc_finger_SWIM"/>
</dbReference>
<accession>A0AA84ZG45</accession>
<evidence type="ECO:0000313" key="3">
    <source>
        <dbReference type="Proteomes" id="UP000050790"/>
    </source>
</evidence>
<dbReference type="Proteomes" id="UP000050790">
    <property type="component" value="Unassembled WGS sequence"/>
</dbReference>
<keyword evidence="1" id="KW-0862">Zinc</keyword>
<keyword evidence="1" id="KW-0479">Metal-binding</keyword>
<dbReference type="GO" id="GO:0008270">
    <property type="term" value="F:zinc ion binding"/>
    <property type="evidence" value="ECO:0007669"/>
    <property type="project" value="UniProtKB-KW"/>
</dbReference>
<feature type="domain" description="SWIM-type" evidence="2">
    <location>
        <begin position="120"/>
        <end position="152"/>
    </location>
</feature>
<reference evidence="4" key="1">
    <citation type="submission" date="2023-11" db="UniProtKB">
        <authorList>
            <consortium name="WormBaseParasite"/>
        </authorList>
    </citation>
    <scope>IDENTIFICATION</scope>
</reference>
<sequence>MCARCYRRHVLSLGNHTNNHVESAHKHLKECLRRGDSLLLMFWKIWSKTDIDLRLCPYDAAKDLQRFPILQVPMSFRTLLNEFTSFEAKIVAVNYKRVRTMKHEFIEGEYIRCYDMGVMYVVDTSRARCACERFNDYMLPCGHIFYTHSKDLIRGDLFRHSNRWTAKYIMDLVLRALDKISISTGSDDLPEKFTSNYHSIHALSEPLASKLIRSSPEASEDMSTSDEFNRC</sequence>
<dbReference type="PANTHER" id="PTHR31569:SF4">
    <property type="entry name" value="SWIM-TYPE DOMAIN-CONTAINING PROTEIN"/>
    <property type="match status" value="1"/>
</dbReference>
<dbReference type="AlphaFoldDB" id="A0AA84ZG45"/>
<dbReference type="PROSITE" id="PS50966">
    <property type="entry name" value="ZF_SWIM"/>
    <property type="match status" value="1"/>
</dbReference>
<keyword evidence="1" id="KW-0863">Zinc-finger</keyword>
<proteinExistence type="predicted"/>
<organism evidence="3 4">
    <name type="scientific">Schistosoma margrebowiei</name>
    <dbReference type="NCBI Taxonomy" id="48269"/>
    <lineage>
        <taxon>Eukaryota</taxon>
        <taxon>Metazoa</taxon>
        <taxon>Spiralia</taxon>
        <taxon>Lophotrochozoa</taxon>
        <taxon>Platyhelminthes</taxon>
        <taxon>Trematoda</taxon>
        <taxon>Digenea</taxon>
        <taxon>Strigeidida</taxon>
        <taxon>Schistosomatoidea</taxon>
        <taxon>Schistosomatidae</taxon>
        <taxon>Schistosoma</taxon>
    </lineage>
</organism>
<evidence type="ECO:0000256" key="1">
    <source>
        <dbReference type="PROSITE-ProRule" id="PRU00325"/>
    </source>
</evidence>
<protein>
    <recommendedName>
        <fullName evidence="2">SWIM-type domain-containing protein</fullName>
    </recommendedName>
</protein>